<feature type="coiled-coil region" evidence="1">
    <location>
        <begin position="1078"/>
        <end position="1137"/>
    </location>
</feature>
<feature type="compositionally biased region" description="Basic and acidic residues" evidence="2">
    <location>
        <begin position="1398"/>
        <end position="1417"/>
    </location>
</feature>
<keyword evidence="1" id="KW-0175">Coiled coil</keyword>
<protein>
    <submittedName>
        <fullName evidence="3">Uncharacterized protein</fullName>
    </submittedName>
</protein>
<evidence type="ECO:0000313" key="3">
    <source>
        <dbReference type="EMBL" id="KZS87238.1"/>
    </source>
</evidence>
<feature type="region of interest" description="Disordered" evidence="2">
    <location>
        <begin position="1392"/>
        <end position="1427"/>
    </location>
</feature>
<dbReference type="STRING" id="1314777.A0A164N0K5"/>
<organism evidence="3 4">
    <name type="scientific">Sistotremastrum niveocremeum HHB9708</name>
    <dbReference type="NCBI Taxonomy" id="1314777"/>
    <lineage>
        <taxon>Eukaryota</taxon>
        <taxon>Fungi</taxon>
        <taxon>Dikarya</taxon>
        <taxon>Basidiomycota</taxon>
        <taxon>Agaricomycotina</taxon>
        <taxon>Agaricomycetes</taxon>
        <taxon>Sistotremastrales</taxon>
        <taxon>Sistotremastraceae</taxon>
        <taxon>Sertulicium</taxon>
        <taxon>Sertulicium niveocremeum</taxon>
    </lineage>
</organism>
<feature type="region of interest" description="Disordered" evidence="2">
    <location>
        <begin position="60"/>
        <end position="81"/>
    </location>
</feature>
<dbReference type="Proteomes" id="UP000076722">
    <property type="component" value="Unassembled WGS sequence"/>
</dbReference>
<keyword evidence="4" id="KW-1185">Reference proteome</keyword>
<name>A0A164N0K5_9AGAM</name>
<evidence type="ECO:0000313" key="4">
    <source>
        <dbReference type="Proteomes" id="UP000076722"/>
    </source>
</evidence>
<accession>A0A164N0K5</accession>
<evidence type="ECO:0000256" key="2">
    <source>
        <dbReference type="SAM" id="MobiDB-lite"/>
    </source>
</evidence>
<dbReference type="EMBL" id="KV419453">
    <property type="protein sequence ID" value="KZS87238.1"/>
    <property type="molecule type" value="Genomic_DNA"/>
</dbReference>
<sequence>MPHLVATLSSSPFQSAFQPAAHLKHPTTHKIWGALKTQQDEVTVGDVKLKNPVLLAASSDSDARALPSETQNTPANPTPPSEGFVLGGDVVVFGVPTLVGRMRSWHGPFPPSIGHSSAPPIYQHAELDKVSLTTLLPFLPEGPFKKLELSNVLITYQSHIFDHTKAVGWHIDADVTLGVNHGNVYKLLSNVLGLKGDHLSFHVHAALGDGHSWNSVPSIQSFCLEGILQTAPTPSDGSSYTGIQLCKGVRLSNVGVRFLGIGKHGVGKTASASMSYGFAVFGELTLSVPGSTVPLHLDYDIGEIKGVAVLNASLHGDVWTNALGLGTDLYDVSMSCDFAFGAPLRTFDIAIDARFVAGSIYAEVQGSYTSAGDWFFRARIEDVDWKSISDFFEHVSANKLIPPGNVDISFGSAEIILSKSAADSMAELEVSLDHLEFDQWSAEYASLTISTSGILLRAALGKRSFDEVTLENAVINVFFAKDNSTKSPDIFLTGTIDFPFPADAPETVSATVHLYRSREDSDSLDWTIYGHFTSKASFTLQDVIPELSNSGFGQLGVSNVMLIVASRDDPQHSPLNPQQYSINRGVQLCAGLGGVPGFHHLLRSSPPPLHLSAGWSNRQFTLDLLLPQPINLHLGRGIVTDPISLRLQTNNPFQLEISAGVKVPVPKNRDPLDFEMILGLVAGTKDPLPIVTFTGLMSGYWRDPLGIGEQIQIGDKIMLSLVLVLPEFFATGLPSGFGFAGGISIGNTTLKTAVEISEDPEDELVVGSVHDLSITDGEALISTFTGIELPKAPNFLVYKNADVYLSTGVYLGNVFYPAGFSFDADILFCGVQLRAAGGVSNGVLKLKGDLSNFQVGPLTVKGVNHPHAILDLECSAALQKAHVDGIINIFHFIDIAIWLDIQLMPSPLFRFAFLLHFTDLLTFSVHAELTKSIEDFKDLTQLDFSLVAYFEQHLLDYIRDHVIDQLKNAKKNADEAVGAATSALDNAKAAFEKEIENAQSKLDAAYASWQKHAKQVHDASQAVIDAYNVKCKQLQNSVEEQRAQFHAKLKHAETSLQVTNAARAAKLKAAEADVTRAKQAWDHDIDVAEKSLRDAQAEMDRKFGSVERDIDHAEARVDSLQSQINDIQNTINDYENAHWYEFWKKAAIPGLEVAKGALYATKGVADGVLEAAKAVVEGADFLTCKGAIPLAESAVAEVGRAGDAAFQSAKAALEVVDKVTAEAVSAAEHALELVEKGGDALWKAAEATLQAFIDAGRATLKAAQKAIDDLVQSLEWLAYQAATAALAVAKHATHAIDVAKAALEVAQKAAALAANLIEFMVSEMFSIVDIQQIKVQGKLSAVVTEKQRFDVEVKLKLMRNEVPDLRLTLDMAATDKLVADIFESVIKNPVMQKQKTKTKSDDAYGEDTRYSRSEGKRSDRRRTGGIS</sequence>
<dbReference type="OrthoDB" id="3219467at2759"/>
<evidence type="ECO:0000256" key="1">
    <source>
        <dbReference type="SAM" id="Coils"/>
    </source>
</evidence>
<gene>
    <name evidence="3" type="ORF">SISNIDRAFT_318560</name>
</gene>
<reference evidence="3 4" key="1">
    <citation type="journal article" date="2016" name="Mol. Biol. Evol.">
        <title>Comparative Genomics of Early-Diverging Mushroom-Forming Fungi Provides Insights into the Origins of Lignocellulose Decay Capabilities.</title>
        <authorList>
            <person name="Nagy L.G."/>
            <person name="Riley R."/>
            <person name="Tritt A."/>
            <person name="Adam C."/>
            <person name="Daum C."/>
            <person name="Floudas D."/>
            <person name="Sun H."/>
            <person name="Yadav J.S."/>
            <person name="Pangilinan J."/>
            <person name="Larsson K.H."/>
            <person name="Matsuura K."/>
            <person name="Barry K."/>
            <person name="Labutti K."/>
            <person name="Kuo R."/>
            <person name="Ohm R.A."/>
            <person name="Bhattacharya S.S."/>
            <person name="Shirouzu T."/>
            <person name="Yoshinaga Y."/>
            <person name="Martin F.M."/>
            <person name="Grigoriev I.V."/>
            <person name="Hibbett D.S."/>
        </authorList>
    </citation>
    <scope>NUCLEOTIDE SEQUENCE [LARGE SCALE GENOMIC DNA]</scope>
    <source>
        <strain evidence="3 4">HHB9708</strain>
    </source>
</reference>
<proteinExistence type="predicted"/>
<feature type="coiled-coil region" evidence="1">
    <location>
        <begin position="981"/>
        <end position="1044"/>
    </location>
</feature>